<keyword evidence="12" id="KW-0808">Transferase</keyword>
<dbReference type="InterPro" id="IPR017926">
    <property type="entry name" value="GATASE"/>
</dbReference>
<sequence>MKRIALVGDRSPSVRAHTRIPALLDVLRDEADLDVYWIPTPAARDPAALRGFDGIWLVPGSPYRSPEGGINAARIARTEGIPFLGTCGGFQHAMLEFARNVCGFTTAAHAEDSVDADHPLPGPRDPQDSPEGGEDDLIVELACSLVGHEAAVDLTFGSLIERLLGASRTVERYHCSYGLAESHLDLLTTHGMRFTGRDESGAIRAAELSDHPFYLATLFQPELSGDGTDPHPIIRGFIQAVSEKQPTTSSDLSATG</sequence>
<feature type="domain" description="Glutamine amidotransferase" evidence="11">
    <location>
        <begin position="30"/>
        <end position="239"/>
    </location>
</feature>
<dbReference type="AlphaFoldDB" id="A0A1H2C1S2"/>
<dbReference type="PANTHER" id="PTHR11550">
    <property type="entry name" value="CTP SYNTHASE"/>
    <property type="match status" value="1"/>
</dbReference>
<dbReference type="GO" id="GO:0019856">
    <property type="term" value="P:pyrimidine nucleobase biosynthetic process"/>
    <property type="evidence" value="ECO:0007669"/>
    <property type="project" value="TreeGrafter"/>
</dbReference>
<dbReference type="InterPro" id="IPR029062">
    <property type="entry name" value="Class_I_gatase-like"/>
</dbReference>
<keyword evidence="6" id="KW-0067">ATP-binding</keyword>
<dbReference type="GO" id="GO:0044210">
    <property type="term" value="P:'de novo' CTP biosynthetic process"/>
    <property type="evidence" value="ECO:0007669"/>
    <property type="project" value="UniProtKB-UniPathway"/>
</dbReference>
<keyword evidence="13" id="KW-1185">Reference proteome</keyword>
<name>A0A1H2C1S2_9ACTN</name>
<keyword evidence="5" id="KW-0547">Nucleotide-binding</keyword>
<evidence type="ECO:0000313" key="12">
    <source>
        <dbReference type="EMBL" id="SDT64129.1"/>
    </source>
</evidence>
<dbReference type="STRING" id="113562.SAMN04489716_5110"/>
<evidence type="ECO:0000256" key="9">
    <source>
        <dbReference type="ARBA" id="ARBA00047781"/>
    </source>
</evidence>
<evidence type="ECO:0000313" key="13">
    <source>
        <dbReference type="Proteomes" id="UP000198688"/>
    </source>
</evidence>
<protein>
    <recommendedName>
        <fullName evidence="3">CTP synthase (glutamine hydrolyzing)</fullName>
        <ecNumber evidence="3">6.3.4.2</ecNumber>
    </recommendedName>
</protein>
<comment type="pathway">
    <text evidence="1">Pyrimidine metabolism; CTP biosynthesis via de novo pathway; CTP from UDP: step 2/2.</text>
</comment>
<dbReference type="EC" id="6.3.4.2" evidence="3"/>
<comment type="catalytic activity">
    <reaction evidence="9">
        <text>UTP + L-glutamine + ATP + H2O = CTP + L-glutamate + ADP + phosphate + 2 H(+)</text>
        <dbReference type="Rhea" id="RHEA:26426"/>
        <dbReference type="ChEBI" id="CHEBI:15377"/>
        <dbReference type="ChEBI" id="CHEBI:15378"/>
        <dbReference type="ChEBI" id="CHEBI:29985"/>
        <dbReference type="ChEBI" id="CHEBI:30616"/>
        <dbReference type="ChEBI" id="CHEBI:37563"/>
        <dbReference type="ChEBI" id="CHEBI:43474"/>
        <dbReference type="ChEBI" id="CHEBI:46398"/>
        <dbReference type="ChEBI" id="CHEBI:58359"/>
        <dbReference type="ChEBI" id="CHEBI:456216"/>
        <dbReference type="EC" id="6.3.4.2"/>
    </reaction>
</comment>
<dbReference type="NCBIfam" id="NF004836">
    <property type="entry name" value="PRK06186.1"/>
    <property type="match status" value="1"/>
</dbReference>
<dbReference type="EMBL" id="LT629758">
    <property type="protein sequence ID" value="SDT64129.1"/>
    <property type="molecule type" value="Genomic_DNA"/>
</dbReference>
<comment type="similarity">
    <text evidence="2">Belongs to the CTP synthase family.</text>
</comment>
<evidence type="ECO:0000256" key="5">
    <source>
        <dbReference type="ARBA" id="ARBA00022741"/>
    </source>
</evidence>
<reference evidence="12 13" key="1">
    <citation type="submission" date="2016-10" db="EMBL/GenBank/DDBJ databases">
        <authorList>
            <person name="de Groot N.N."/>
        </authorList>
    </citation>
    <scope>NUCLEOTIDE SEQUENCE [LARGE SCALE GENOMIC DNA]</scope>
    <source>
        <strain evidence="12 13">DSM 43941</strain>
    </source>
</reference>
<dbReference type="GO" id="GO:0003883">
    <property type="term" value="F:CTP synthase activity"/>
    <property type="evidence" value="ECO:0007669"/>
    <property type="project" value="UniProtKB-EC"/>
</dbReference>
<dbReference type="Pfam" id="PF00117">
    <property type="entry name" value="GATase"/>
    <property type="match status" value="1"/>
</dbReference>
<accession>A0A1H2C1S2</accession>
<dbReference type="InterPro" id="IPR004468">
    <property type="entry name" value="CTP_synthase"/>
</dbReference>
<keyword evidence="7 12" id="KW-0315">Glutamine amidotransferase</keyword>
<evidence type="ECO:0000259" key="11">
    <source>
        <dbReference type="Pfam" id="PF00117"/>
    </source>
</evidence>
<evidence type="ECO:0000256" key="7">
    <source>
        <dbReference type="ARBA" id="ARBA00022962"/>
    </source>
</evidence>
<evidence type="ECO:0000256" key="1">
    <source>
        <dbReference type="ARBA" id="ARBA00005171"/>
    </source>
</evidence>
<dbReference type="UniPathway" id="UPA00159">
    <property type="reaction ID" value="UER00277"/>
</dbReference>
<dbReference type="GO" id="GO:0005829">
    <property type="term" value="C:cytosol"/>
    <property type="evidence" value="ECO:0007669"/>
    <property type="project" value="TreeGrafter"/>
</dbReference>
<evidence type="ECO:0000256" key="6">
    <source>
        <dbReference type="ARBA" id="ARBA00022840"/>
    </source>
</evidence>
<evidence type="ECO:0000256" key="8">
    <source>
        <dbReference type="ARBA" id="ARBA00022975"/>
    </source>
</evidence>
<feature type="region of interest" description="Disordered" evidence="10">
    <location>
        <begin position="113"/>
        <end position="134"/>
    </location>
</feature>
<evidence type="ECO:0000256" key="4">
    <source>
        <dbReference type="ARBA" id="ARBA00022598"/>
    </source>
</evidence>
<dbReference type="GO" id="GO:0042802">
    <property type="term" value="F:identical protein binding"/>
    <property type="evidence" value="ECO:0007669"/>
    <property type="project" value="TreeGrafter"/>
</dbReference>
<evidence type="ECO:0000256" key="10">
    <source>
        <dbReference type="SAM" id="MobiDB-lite"/>
    </source>
</evidence>
<proteinExistence type="inferred from homology"/>
<dbReference type="PANTHER" id="PTHR11550:SF0">
    <property type="entry name" value="CTP SYNTHASE-RELATED"/>
    <property type="match status" value="1"/>
</dbReference>
<gene>
    <name evidence="12" type="ORF">SAMN04489716_5110</name>
</gene>
<keyword evidence="8" id="KW-0665">Pyrimidine biosynthesis</keyword>
<dbReference type="OrthoDB" id="3286005at2"/>
<evidence type="ECO:0000256" key="3">
    <source>
        <dbReference type="ARBA" id="ARBA00012291"/>
    </source>
</evidence>
<dbReference type="Proteomes" id="UP000198688">
    <property type="component" value="Chromosome I"/>
</dbReference>
<evidence type="ECO:0000256" key="2">
    <source>
        <dbReference type="ARBA" id="ARBA00007533"/>
    </source>
</evidence>
<dbReference type="Gene3D" id="3.40.50.880">
    <property type="match status" value="1"/>
</dbReference>
<dbReference type="GO" id="GO:0016740">
    <property type="term" value="F:transferase activity"/>
    <property type="evidence" value="ECO:0007669"/>
    <property type="project" value="UniProtKB-KW"/>
</dbReference>
<dbReference type="RefSeq" id="WP_092546934.1">
    <property type="nucleotide sequence ID" value="NZ_BOMJ01000017.1"/>
</dbReference>
<dbReference type="PROSITE" id="PS51273">
    <property type="entry name" value="GATASE_TYPE_1"/>
    <property type="match status" value="1"/>
</dbReference>
<dbReference type="GO" id="GO:0005524">
    <property type="term" value="F:ATP binding"/>
    <property type="evidence" value="ECO:0007669"/>
    <property type="project" value="UniProtKB-KW"/>
</dbReference>
<keyword evidence="4" id="KW-0436">Ligase</keyword>
<dbReference type="SUPFAM" id="SSF52317">
    <property type="entry name" value="Class I glutamine amidotransferase-like"/>
    <property type="match status" value="1"/>
</dbReference>
<organism evidence="12 13">
    <name type="scientific">Actinoplanes derwentensis</name>
    <dbReference type="NCBI Taxonomy" id="113562"/>
    <lineage>
        <taxon>Bacteria</taxon>
        <taxon>Bacillati</taxon>
        <taxon>Actinomycetota</taxon>
        <taxon>Actinomycetes</taxon>
        <taxon>Micromonosporales</taxon>
        <taxon>Micromonosporaceae</taxon>
        <taxon>Actinoplanes</taxon>
    </lineage>
</organism>